<feature type="active site" evidence="12">
    <location>
        <position position="235"/>
    </location>
</feature>
<evidence type="ECO:0000256" key="12">
    <source>
        <dbReference type="HAMAP-Rule" id="MF_01916"/>
    </source>
</evidence>
<dbReference type="GO" id="GO:0008808">
    <property type="term" value="F:cardiolipin synthase activity"/>
    <property type="evidence" value="ECO:0007669"/>
    <property type="project" value="UniProtKB-UniRule"/>
</dbReference>
<dbReference type="Proteomes" id="UP000070326">
    <property type="component" value="Unassembled WGS sequence"/>
</dbReference>
<evidence type="ECO:0000256" key="2">
    <source>
        <dbReference type="ARBA" id="ARBA00022475"/>
    </source>
</evidence>
<feature type="active site" evidence="12">
    <location>
        <position position="411"/>
    </location>
</feature>
<keyword evidence="11 12" id="KW-1208">Phospholipid metabolism</keyword>
<comment type="catalytic activity">
    <reaction evidence="12">
        <text>2 a 1,2-diacyl-sn-glycero-3-phospho-(1'-sn-glycerol) = a cardiolipin + glycerol</text>
        <dbReference type="Rhea" id="RHEA:31451"/>
        <dbReference type="ChEBI" id="CHEBI:17754"/>
        <dbReference type="ChEBI" id="CHEBI:62237"/>
        <dbReference type="ChEBI" id="CHEBI:64716"/>
    </reaction>
</comment>
<reference evidence="15 16" key="1">
    <citation type="submission" date="2016-02" db="EMBL/GenBank/DDBJ databases">
        <authorList>
            <person name="Wen L."/>
            <person name="He K."/>
            <person name="Yang H."/>
        </authorList>
    </citation>
    <scope>NUCLEOTIDE SEQUENCE [LARGE SCALE GENOMIC DNA]</scope>
    <source>
        <strain evidence="15 16">MJR8628A</strain>
    </source>
</reference>
<evidence type="ECO:0000259" key="14">
    <source>
        <dbReference type="PROSITE" id="PS50035"/>
    </source>
</evidence>
<dbReference type="Pfam" id="PF13091">
    <property type="entry name" value="PLDc_2"/>
    <property type="match status" value="2"/>
</dbReference>
<dbReference type="PROSITE" id="PS50035">
    <property type="entry name" value="PLD"/>
    <property type="match status" value="2"/>
</dbReference>
<dbReference type="InterPro" id="IPR030874">
    <property type="entry name" value="Cardiolipin_synth_Firmi"/>
</dbReference>
<dbReference type="GO" id="GO:0005886">
    <property type="term" value="C:plasma membrane"/>
    <property type="evidence" value="ECO:0007669"/>
    <property type="project" value="UniProtKB-SubCell"/>
</dbReference>
<dbReference type="Pfam" id="PF13396">
    <property type="entry name" value="PLDc_N"/>
    <property type="match status" value="1"/>
</dbReference>
<feature type="active site" evidence="12">
    <location>
        <position position="242"/>
    </location>
</feature>
<dbReference type="eggNOG" id="COG1502">
    <property type="taxonomic scope" value="Bacteria"/>
</dbReference>
<evidence type="ECO:0000256" key="7">
    <source>
        <dbReference type="ARBA" id="ARBA00022989"/>
    </source>
</evidence>
<feature type="domain" description="PLD phosphodiesterase" evidence="14">
    <location>
        <begin position="406"/>
        <end position="433"/>
    </location>
</feature>
<feature type="active site" evidence="12">
    <location>
        <position position="237"/>
    </location>
</feature>
<feature type="active site" evidence="12">
    <location>
        <position position="418"/>
    </location>
</feature>
<keyword evidence="9 12" id="KW-0472">Membrane</keyword>
<dbReference type="PANTHER" id="PTHR21248:SF22">
    <property type="entry name" value="PHOSPHOLIPASE D"/>
    <property type="match status" value="1"/>
</dbReference>
<dbReference type="CDD" id="cd09112">
    <property type="entry name" value="PLDc_CLS_2"/>
    <property type="match status" value="1"/>
</dbReference>
<organism evidence="15 16">
    <name type="scientific">Peptostreptococcus anaerobius</name>
    <dbReference type="NCBI Taxonomy" id="1261"/>
    <lineage>
        <taxon>Bacteria</taxon>
        <taxon>Bacillati</taxon>
        <taxon>Bacillota</taxon>
        <taxon>Clostridia</taxon>
        <taxon>Peptostreptococcales</taxon>
        <taxon>Peptostreptococcaceae</taxon>
        <taxon>Peptostreptococcus</taxon>
    </lineage>
</organism>
<dbReference type="FunFam" id="3.30.870.10:FF:000014">
    <property type="entry name" value="Cardiolipin synthase"/>
    <property type="match status" value="1"/>
</dbReference>
<gene>
    <name evidence="15" type="ORF">HMPREF3195_01252</name>
</gene>
<proteinExistence type="inferred from homology"/>
<dbReference type="CDD" id="cd09110">
    <property type="entry name" value="PLDc_CLS_1"/>
    <property type="match status" value="1"/>
</dbReference>
<keyword evidence="5 12" id="KW-0812">Transmembrane</keyword>
<sequence>MSLGIFLVLIGLSYLVGILIAMNILLENRDPSKTLSWMMMFVLFPGFGIILYVISGRNIRKHKIFKAQERNKRIDRRHIFKSFEVAKNIVASQKLRLDRGNLFSDGPSPDKERVVRLLLNLGKFPFTSNNKVTYYKDGREKFYSLIEDMKSAKDHIHLEYFIIKDSKIGRQIKDVLIKKASEGVRVRVLYDDLACWRFKVHRDFLRELRQAGVECAAFLPTKLPLIGGQLNYRNHRKIAVIDGQIGYTGGLNIGDEYVSLEDRFGYWRDSHLRIDGVATYMLQMIFLMDWYLTTGDILTDDKYTPKIDYRGNTQMQIVGTGPDSKWEDIHYAFFSAITQAKKCVYIETPYFIPDESLLKGIKTAALSGVDVRIIFPKKIDHYIVNIASYSYFEEVLRAGGRVFLYEKGFLHAKVVIVDDEIASIGSSNIDLRSFMLNFEVNAFIYDPKTVDIIKEQFYDDQDDSEELDLENFRTRHVAVRLLESVARLFSPLL</sequence>
<accession>A0A135YQS0</accession>
<dbReference type="RefSeq" id="WP_061101859.1">
    <property type="nucleotide sequence ID" value="NZ_KQ961828.1"/>
</dbReference>
<evidence type="ECO:0000256" key="11">
    <source>
        <dbReference type="ARBA" id="ARBA00023264"/>
    </source>
</evidence>
<feature type="domain" description="PLD phosphodiesterase" evidence="14">
    <location>
        <begin position="230"/>
        <end position="257"/>
    </location>
</feature>
<keyword evidence="10 12" id="KW-0594">Phospholipid biosynthesis</keyword>
<comment type="caution">
    <text evidence="15">The sequence shown here is derived from an EMBL/GenBank/DDBJ whole genome shotgun (WGS) entry which is preliminary data.</text>
</comment>
<evidence type="ECO:0000313" key="16">
    <source>
        <dbReference type="Proteomes" id="UP000070326"/>
    </source>
</evidence>
<comment type="subcellular location">
    <subcellularLocation>
        <location evidence="1 12">Cell membrane</location>
        <topology evidence="1 12">Multi-pass membrane protein</topology>
    </subcellularLocation>
</comment>
<dbReference type="InterPro" id="IPR027379">
    <property type="entry name" value="CLS_N"/>
</dbReference>
<keyword evidence="6" id="KW-0677">Repeat</keyword>
<feature type="transmembrane region" description="Helical" evidence="12">
    <location>
        <begin position="6"/>
        <end position="26"/>
    </location>
</feature>
<dbReference type="InterPro" id="IPR025202">
    <property type="entry name" value="PLD-like_dom"/>
</dbReference>
<keyword evidence="4 12" id="KW-0808">Transferase</keyword>
<evidence type="ECO:0000256" key="1">
    <source>
        <dbReference type="ARBA" id="ARBA00004651"/>
    </source>
</evidence>
<dbReference type="SUPFAM" id="SSF56024">
    <property type="entry name" value="Phospholipase D/nuclease"/>
    <property type="match status" value="2"/>
</dbReference>
<feature type="active site" evidence="12">
    <location>
        <position position="413"/>
    </location>
</feature>
<evidence type="ECO:0000256" key="4">
    <source>
        <dbReference type="ARBA" id="ARBA00022679"/>
    </source>
</evidence>
<name>A0A135YQS0_9FIRM</name>
<dbReference type="Gene3D" id="3.30.870.10">
    <property type="entry name" value="Endonuclease Chain A"/>
    <property type="match status" value="2"/>
</dbReference>
<evidence type="ECO:0000256" key="8">
    <source>
        <dbReference type="ARBA" id="ARBA00023098"/>
    </source>
</evidence>
<dbReference type="HAMAP" id="MF_01916">
    <property type="entry name" value="Cardiolipin_synth_Cls"/>
    <property type="match status" value="1"/>
</dbReference>
<dbReference type="SMART" id="SM00155">
    <property type="entry name" value="PLDc"/>
    <property type="match status" value="2"/>
</dbReference>
<keyword evidence="3 12" id="KW-0444">Lipid biosynthesis</keyword>
<dbReference type="STRING" id="1261.HMPREF3195_01252"/>
<keyword evidence="2 12" id="KW-1003">Cell membrane</keyword>
<dbReference type="GO" id="GO:0032049">
    <property type="term" value="P:cardiolipin biosynthetic process"/>
    <property type="evidence" value="ECO:0007669"/>
    <property type="project" value="UniProtKB-UniRule"/>
</dbReference>
<dbReference type="PATRIC" id="fig|1261.5.peg.1254"/>
<dbReference type="PANTHER" id="PTHR21248">
    <property type="entry name" value="CARDIOLIPIN SYNTHASE"/>
    <property type="match status" value="1"/>
</dbReference>
<feature type="transmembrane region" description="Helical" evidence="12">
    <location>
        <begin position="35"/>
        <end position="54"/>
    </location>
</feature>
<evidence type="ECO:0000256" key="6">
    <source>
        <dbReference type="ARBA" id="ARBA00022737"/>
    </source>
</evidence>
<comment type="function">
    <text evidence="12">Catalyzes the reversible phosphatidyl group transfer from one phosphatidylglycerol molecule to another to form cardiolipin (CL) (diphosphatidylglycerol) and glycerol.</text>
</comment>
<comment type="similarity">
    <text evidence="12">Belongs to the phospholipase D family. Cardiolipin synthase subfamily.</text>
</comment>
<dbReference type="AlphaFoldDB" id="A0A135YQS0"/>
<evidence type="ECO:0000256" key="9">
    <source>
        <dbReference type="ARBA" id="ARBA00023136"/>
    </source>
</evidence>
<dbReference type="InterPro" id="IPR022924">
    <property type="entry name" value="Cardiolipin_synthase"/>
</dbReference>
<dbReference type="EC" id="2.7.8.-" evidence="12 13"/>
<keyword evidence="8 12" id="KW-0443">Lipid metabolism</keyword>
<dbReference type="NCBIfam" id="TIGR04265">
    <property type="entry name" value="bac_cardiolipin"/>
    <property type="match status" value="1"/>
</dbReference>
<protein>
    <recommendedName>
        <fullName evidence="12 13">Cardiolipin synthase</fullName>
        <shortName evidence="12">CL synthase</shortName>
        <ecNumber evidence="12 13">2.7.8.-</ecNumber>
    </recommendedName>
</protein>
<dbReference type="EMBL" id="LSQZ01000064">
    <property type="protein sequence ID" value="KXI11759.1"/>
    <property type="molecule type" value="Genomic_DNA"/>
</dbReference>
<evidence type="ECO:0000256" key="13">
    <source>
        <dbReference type="NCBIfam" id="TIGR04265"/>
    </source>
</evidence>
<keyword evidence="7 12" id="KW-1133">Transmembrane helix</keyword>
<evidence type="ECO:0000313" key="15">
    <source>
        <dbReference type="EMBL" id="KXI11759.1"/>
    </source>
</evidence>
<evidence type="ECO:0000256" key="5">
    <source>
        <dbReference type="ARBA" id="ARBA00022692"/>
    </source>
</evidence>
<evidence type="ECO:0000256" key="3">
    <source>
        <dbReference type="ARBA" id="ARBA00022516"/>
    </source>
</evidence>
<dbReference type="InterPro" id="IPR001736">
    <property type="entry name" value="PLipase_D/transphosphatidylase"/>
</dbReference>
<evidence type="ECO:0000256" key="10">
    <source>
        <dbReference type="ARBA" id="ARBA00023209"/>
    </source>
</evidence>